<evidence type="ECO:0000256" key="2">
    <source>
        <dbReference type="ARBA" id="ARBA00004936"/>
    </source>
</evidence>
<gene>
    <name evidence="10" type="ORF">J4H91_09560</name>
</gene>
<dbReference type="PANTHER" id="PTHR47371">
    <property type="entry name" value="LIPOTEICHOIC ACID SYNTHASE"/>
    <property type="match status" value="1"/>
</dbReference>
<keyword evidence="6 8" id="KW-0472">Membrane</keyword>
<comment type="caution">
    <text evidence="10">The sequence shown here is derived from an EMBL/GenBank/DDBJ whole genome shotgun (WGS) entry which is preliminary data.</text>
</comment>
<name>A0A939LYP9_9MICO</name>
<protein>
    <submittedName>
        <fullName evidence="10">Sulfatase-like hydrolase/transferase</fullName>
    </submittedName>
</protein>
<feature type="transmembrane region" description="Helical" evidence="8">
    <location>
        <begin position="77"/>
        <end position="99"/>
    </location>
</feature>
<evidence type="ECO:0000256" key="7">
    <source>
        <dbReference type="SAM" id="MobiDB-lite"/>
    </source>
</evidence>
<proteinExistence type="predicted"/>
<dbReference type="InterPro" id="IPR017850">
    <property type="entry name" value="Alkaline_phosphatase_core_sf"/>
</dbReference>
<keyword evidence="10" id="KW-0378">Hydrolase</keyword>
<dbReference type="Proteomes" id="UP000664398">
    <property type="component" value="Unassembled WGS sequence"/>
</dbReference>
<dbReference type="CDD" id="cd16015">
    <property type="entry name" value="LTA_synthase"/>
    <property type="match status" value="1"/>
</dbReference>
<evidence type="ECO:0000256" key="3">
    <source>
        <dbReference type="ARBA" id="ARBA00022475"/>
    </source>
</evidence>
<dbReference type="InterPro" id="IPR000917">
    <property type="entry name" value="Sulfatase_N"/>
</dbReference>
<keyword evidence="4 8" id="KW-0812">Transmembrane</keyword>
<dbReference type="PANTHER" id="PTHR47371:SF3">
    <property type="entry name" value="PHOSPHOGLYCEROL TRANSFERASE I"/>
    <property type="match status" value="1"/>
</dbReference>
<evidence type="ECO:0000313" key="11">
    <source>
        <dbReference type="Proteomes" id="UP000664398"/>
    </source>
</evidence>
<evidence type="ECO:0000259" key="9">
    <source>
        <dbReference type="Pfam" id="PF00884"/>
    </source>
</evidence>
<dbReference type="GO" id="GO:0005886">
    <property type="term" value="C:plasma membrane"/>
    <property type="evidence" value="ECO:0007669"/>
    <property type="project" value="UniProtKB-SubCell"/>
</dbReference>
<evidence type="ECO:0000256" key="8">
    <source>
        <dbReference type="SAM" id="Phobius"/>
    </source>
</evidence>
<sequence length="568" mass="62296">MAETSRRVKRRTWVTWVRKVGRVATYALLLVGAILAAASLWVRRTFGMISVDQMLTNLPAGGGDGATGAETGYISGFVWEVLVIPALIVALVPVIAAVVQRRMRSSSRSFIALRRDPAAARRRAVLAGRVSSWGAGLASVAVLALGAALFAQTIGLVQHVRSLTTDLTLSSYYVAPAATAQEHPKNLVLIYLESMEEAFGDERFVEKNALAPIQRATGDWSQIENLRQYDGGGWTMAGIVGTQCGIPLRGIQTARENELDRIGEDSDTYLPGATCLGDVLADAGYENVFLGGADAAFAAKGTFLTTHGFDEVLDLDHWLEEGEEERSDWGISDRALMDHARDEVDRLHASGRPFNLTMLTLDTHDPEHAFEYCPITTDVGMTSIMRCSMEQVAGFVDHLEQRGYLDDTVVVVMGDHERFISDQSSYQELKQLEDRPIFNRIWSPDGAEFAREDIDQLSMFATMLDLLGFEVQDHRAGVGVSALATEVRADSILALSPDEYREVVESRSSDLYTTMWGLGEGETVEADYFDPKHPDRVSGAADDSDGARWWEPRGPRDRLPAPPALHAG</sequence>
<evidence type="ECO:0000256" key="6">
    <source>
        <dbReference type="ARBA" id="ARBA00023136"/>
    </source>
</evidence>
<comment type="subcellular location">
    <subcellularLocation>
        <location evidence="1">Cell membrane</location>
        <topology evidence="1">Multi-pass membrane protein</topology>
    </subcellularLocation>
</comment>
<keyword evidence="3" id="KW-1003">Cell membrane</keyword>
<feature type="transmembrane region" description="Helical" evidence="8">
    <location>
        <begin position="20"/>
        <end position="42"/>
    </location>
</feature>
<dbReference type="SUPFAM" id="SSF53649">
    <property type="entry name" value="Alkaline phosphatase-like"/>
    <property type="match status" value="1"/>
</dbReference>
<keyword evidence="11" id="KW-1185">Reference proteome</keyword>
<organism evidence="10 11">
    <name type="scientific">Leucobacter ruminantium</name>
    <dbReference type="NCBI Taxonomy" id="1289170"/>
    <lineage>
        <taxon>Bacteria</taxon>
        <taxon>Bacillati</taxon>
        <taxon>Actinomycetota</taxon>
        <taxon>Actinomycetes</taxon>
        <taxon>Micrococcales</taxon>
        <taxon>Microbacteriaceae</taxon>
        <taxon>Leucobacter</taxon>
    </lineage>
</organism>
<evidence type="ECO:0000256" key="1">
    <source>
        <dbReference type="ARBA" id="ARBA00004651"/>
    </source>
</evidence>
<dbReference type="InterPro" id="IPR050448">
    <property type="entry name" value="OpgB/LTA_synthase_biosynth"/>
</dbReference>
<evidence type="ECO:0000256" key="4">
    <source>
        <dbReference type="ARBA" id="ARBA00022692"/>
    </source>
</evidence>
<feature type="domain" description="Sulfatase N-terminal" evidence="9">
    <location>
        <begin position="272"/>
        <end position="468"/>
    </location>
</feature>
<evidence type="ECO:0000313" key="10">
    <source>
        <dbReference type="EMBL" id="MBO1805563.1"/>
    </source>
</evidence>
<evidence type="ECO:0000256" key="5">
    <source>
        <dbReference type="ARBA" id="ARBA00022989"/>
    </source>
</evidence>
<comment type="pathway">
    <text evidence="2">Cell wall biogenesis; lipoteichoic acid biosynthesis.</text>
</comment>
<feature type="region of interest" description="Disordered" evidence="7">
    <location>
        <begin position="527"/>
        <end position="568"/>
    </location>
</feature>
<dbReference type="Pfam" id="PF00884">
    <property type="entry name" value="Sulfatase"/>
    <property type="match status" value="1"/>
</dbReference>
<keyword evidence="5 8" id="KW-1133">Transmembrane helix</keyword>
<dbReference type="Gene3D" id="3.40.720.10">
    <property type="entry name" value="Alkaline Phosphatase, subunit A"/>
    <property type="match status" value="1"/>
</dbReference>
<accession>A0A939LYP9</accession>
<feature type="transmembrane region" description="Helical" evidence="8">
    <location>
        <begin position="130"/>
        <end position="151"/>
    </location>
</feature>
<dbReference type="RefSeq" id="WP_208046039.1">
    <property type="nucleotide sequence ID" value="NZ_JAGDYL010000015.1"/>
</dbReference>
<dbReference type="AlphaFoldDB" id="A0A939LYP9"/>
<dbReference type="GO" id="GO:0016787">
    <property type="term" value="F:hydrolase activity"/>
    <property type="evidence" value="ECO:0007669"/>
    <property type="project" value="UniProtKB-KW"/>
</dbReference>
<reference evidence="10" key="1">
    <citation type="submission" date="2021-03" db="EMBL/GenBank/DDBJ databases">
        <title>Leucobacter chromiisoli sp. nov., isolated from chromium-containing soil of chemical plant.</title>
        <authorList>
            <person name="Xu Z."/>
        </authorList>
    </citation>
    <scope>NUCLEOTIDE SEQUENCE</scope>
    <source>
        <strain evidence="10">A2</strain>
    </source>
</reference>
<dbReference type="EMBL" id="JAGDYL010000015">
    <property type="protein sequence ID" value="MBO1805563.1"/>
    <property type="molecule type" value="Genomic_DNA"/>
</dbReference>
<feature type="compositionally biased region" description="Basic and acidic residues" evidence="7">
    <location>
        <begin position="545"/>
        <end position="559"/>
    </location>
</feature>